<dbReference type="AlphaFoldDB" id="A0AAU7JJE7"/>
<gene>
    <name evidence="1" type="ORF">ABEG18_06955</name>
</gene>
<dbReference type="RefSeq" id="WP_406857358.1">
    <property type="nucleotide sequence ID" value="NZ_CP157484.1"/>
</dbReference>
<organism evidence="1">
    <name type="scientific">Alsobacter sp. KACC 23698</name>
    <dbReference type="NCBI Taxonomy" id="3149229"/>
    <lineage>
        <taxon>Bacteria</taxon>
        <taxon>Pseudomonadati</taxon>
        <taxon>Pseudomonadota</taxon>
        <taxon>Alphaproteobacteria</taxon>
        <taxon>Hyphomicrobiales</taxon>
        <taxon>Alsobacteraceae</taxon>
        <taxon>Alsobacter</taxon>
    </lineage>
</organism>
<sequence length="83" mass="9209">MDAQSESPLRLVTVPGREGQLFDAFRSELVSAGIAASDEEWASMSLVERGEWLTTQILVLRAKVEHELEEAALANEQTWDGVH</sequence>
<evidence type="ECO:0000313" key="1">
    <source>
        <dbReference type="EMBL" id="XBO40498.1"/>
    </source>
</evidence>
<dbReference type="EMBL" id="CP157484">
    <property type="protein sequence ID" value="XBO40498.1"/>
    <property type="molecule type" value="Genomic_DNA"/>
</dbReference>
<reference evidence="1" key="1">
    <citation type="submission" date="2024-05" db="EMBL/GenBank/DDBJ databases">
        <authorList>
            <person name="Kim S."/>
            <person name="Heo J."/>
            <person name="Choi H."/>
            <person name="Choi Y."/>
            <person name="Kwon S.-W."/>
            <person name="Kim Y."/>
        </authorList>
    </citation>
    <scope>NUCLEOTIDE SEQUENCE</scope>
    <source>
        <strain evidence="1">KACC 23698</strain>
    </source>
</reference>
<protein>
    <submittedName>
        <fullName evidence="1">Uncharacterized protein</fullName>
    </submittedName>
</protein>
<name>A0AAU7JJE7_9HYPH</name>
<accession>A0AAU7JJE7</accession>
<proteinExistence type="predicted"/>